<name>A0A0G2ALC4_9BACT</name>
<dbReference type="FunFam" id="3.40.309.10:FF:000010">
    <property type="entry name" value="Gamma-aminobutyraldehyde dehydrogenase"/>
    <property type="match status" value="1"/>
</dbReference>
<dbReference type="GO" id="GO:0004030">
    <property type="term" value="F:aldehyde dehydrogenase [NAD(P)+] activity"/>
    <property type="evidence" value="ECO:0007669"/>
    <property type="project" value="InterPro"/>
</dbReference>
<comment type="caution">
    <text evidence="5">The sequence shown here is derived from an EMBL/GenBank/DDBJ whole genome shotgun (WGS) entry which is preliminary data.</text>
</comment>
<protein>
    <recommendedName>
        <fullName evidence="4">Aldehyde dehydrogenase domain-containing protein</fullName>
    </recommendedName>
</protein>
<dbReference type="InterPro" id="IPR016162">
    <property type="entry name" value="Ald_DH_N"/>
</dbReference>
<dbReference type="InterPro" id="IPR044148">
    <property type="entry name" value="ALDH_GabD1-like"/>
</dbReference>
<evidence type="ECO:0000256" key="1">
    <source>
        <dbReference type="ARBA" id="ARBA00009986"/>
    </source>
</evidence>
<dbReference type="InterPro" id="IPR047110">
    <property type="entry name" value="GABD/Sad-like"/>
</dbReference>
<dbReference type="Gene3D" id="3.40.605.10">
    <property type="entry name" value="Aldehyde Dehydrogenase, Chain A, domain 1"/>
    <property type="match status" value="1"/>
</dbReference>
<dbReference type="Proteomes" id="UP000033870">
    <property type="component" value="Unassembled WGS sequence"/>
</dbReference>
<evidence type="ECO:0000259" key="4">
    <source>
        <dbReference type="Pfam" id="PF00171"/>
    </source>
</evidence>
<comment type="similarity">
    <text evidence="1">Belongs to the aldehyde dehydrogenase family.</text>
</comment>
<dbReference type="CDD" id="cd07100">
    <property type="entry name" value="ALDH_SSADH1_GabD1"/>
    <property type="match status" value="1"/>
</dbReference>
<accession>A0A0G2ALC4</accession>
<feature type="domain" description="Aldehyde dehydrogenase" evidence="4">
    <location>
        <begin position="3"/>
        <end position="451"/>
    </location>
</feature>
<dbReference type="EMBL" id="LCRX01000010">
    <property type="protein sequence ID" value="KKW42092.1"/>
    <property type="molecule type" value="Genomic_DNA"/>
</dbReference>
<dbReference type="GO" id="GO:0004777">
    <property type="term" value="F:succinate-semialdehyde dehydrogenase (NAD+) activity"/>
    <property type="evidence" value="ECO:0007669"/>
    <property type="project" value="TreeGrafter"/>
</dbReference>
<proteinExistence type="inferred from homology"/>
<dbReference type="PANTHER" id="PTHR43217">
    <property type="entry name" value="SUCCINATE SEMIALDEHYDE DEHYDROGENASE [NAD(P)+] SAD"/>
    <property type="match status" value="1"/>
</dbReference>
<reference evidence="5 6" key="1">
    <citation type="journal article" date="2015" name="Nature">
        <title>rRNA introns, odd ribosomes, and small enigmatic genomes across a large radiation of phyla.</title>
        <authorList>
            <person name="Brown C.T."/>
            <person name="Hug L.A."/>
            <person name="Thomas B.C."/>
            <person name="Sharon I."/>
            <person name="Castelle C.J."/>
            <person name="Singh A."/>
            <person name="Wilkins M.J."/>
            <person name="Williams K.H."/>
            <person name="Banfield J.F."/>
        </authorList>
    </citation>
    <scope>NUCLEOTIDE SEQUENCE [LARGE SCALE GENOMIC DNA]</scope>
</reference>
<keyword evidence="3" id="KW-0560">Oxidoreductase</keyword>
<dbReference type="InterPro" id="IPR016160">
    <property type="entry name" value="Ald_DH_CS_CYS"/>
</dbReference>
<sequence>MPIQSTNPATGEIVFTYPELAPEQIQSKLAIAEATFQFWKEAPFSERAAKMKNLAGVLRGQSRRWAEIMTREMGKPITAAMAEVEKCAWVCEYYAENAERILAAETIATDASESFVRFEPLGSVLAVMPWNFPFWQVYRFAAPAVMAGNVALLKHASNVPGCAEAIQETFAAAGFAEGIFQNLLIGSNQVDGIVRDPRVKAVTLTGSEYAGRKVAEAAGDEIKPSVLELGGSDAFIVLEDADLEAAAKIGAMARLQNCGQSCIAAKRFIVVEKIADNFIELFKQNFEATLVGDPMDEATQMGPLISEKSLQEIERQVKESIKKGARLATGGQRLERPGSFFAPTILTDVKPGMPAYEEEIFGPVAAVITVRGADEAVRAANDSRFGLGSSLWTGNLERAKALVPRIEAGSVFINGLVKSDPRLPFGGLKKSGYGRELSSYGIKEFVNIKTVWIK</sequence>
<dbReference type="STRING" id="1619044.UY92_C0010G0008"/>
<dbReference type="AlphaFoldDB" id="A0A0G2ALC4"/>
<gene>
    <name evidence="5" type="ORF">UY92_C0010G0008</name>
</gene>
<dbReference type="Gene3D" id="3.40.309.10">
    <property type="entry name" value="Aldehyde Dehydrogenase, Chain A, domain 2"/>
    <property type="match status" value="1"/>
</dbReference>
<dbReference type="PATRIC" id="fig|1619044.3.peg.749"/>
<dbReference type="PANTHER" id="PTHR43217:SF1">
    <property type="entry name" value="SUCCINATE SEMIALDEHYDE DEHYDROGENASE [NAD(P)+] SAD"/>
    <property type="match status" value="1"/>
</dbReference>
<evidence type="ECO:0000313" key="5">
    <source>
        <dbReference type="EMBL" id="KKW42092.1"/>
    </source>
</evidence>
<evidence type="ECO:0000256" key="2">
    <source>
        <dbReference type="ARBA" id="ARBA00022857"/>
    </source>
</evidence>
<organism evidence="5 6">
    <name type="scientific">Candidatus Magasanikbacteria bacterium GW2011_GWA2_56_11</name>
    <dbReference type="NCBI Taxonomy" id="1619044"/>
    <lineage>
        <taxon>Bacteria</taxon>
        <taxon>Candidatus Magasanikiibacteriota</taxon>
    </lineage>
</organism>
<dbReference type="FunFam" id="3.40.605.10:FF:000012">
    <property type="entry name" value="NAD-dependent succinate-semialdehyde dehydrogenase"/>
    <property type="match status" value="1"/>
</dbReference>
<evidence type="ECO:0000313" key="6">
    <source>
        <dbReference type="Proteomes" id="UP000033870"/>
    </source>
</evidence>
<dbReference type="PROSITE" id="PS00070">
    <property type="entry name" value="ALDEHYDE_DEHYDR_CYS"/>
    <property type="match status" value="1"/>
</dbReference>
<evidence type="ECO:0000256" key="3">
    <source>
        <dbReference type="ARBA" id="ARBA00023002"/>
    </source>
</evidence>
<dbReference type="InterPro" id="IPR016161">
    <property type="entry name" value="Ald_DH/histidinol_DH"/>
</dbReference>
<dbReference type="InterPro" id="IPR016163">
    <property type="entry name" value="Ald_DH_C"/>
</dbReference>
<dbReference type="Pfam" id="PF00171">
    <property type="entry name" value="Aldedh"/>
    <property type="match status" value="1"/>
</dbReference>
<dbReference type="SUPFAM" id="SSF53720">
    <property type="entry name" value="ALDH-like"/>
    <property type="match status" value="1"/>
</dbReference>
<dbReference type="InterPro" id="IPR015590">
    <property type="entry name" value="Aldehyde_DH_dom"/>
</dbReference>
<keyword evidence="2" id="KW-0521">NADP</keyword>